<dbReference type="PANTHER" id="PTHR43630:SF1">
    <property type="entry name" value="POLY-BETA-1,6-N-ACETYL-D-GLUCOSAMINE SYNTHASE"/>
    <property type="match status" value="1"/>
</dbReference>
<feature type="transmembrane region" description="Helical" evidence="3">
    <location>
        <begin position="309"/>
        <end position="329"/>
    </location>
</feature>
<feature type="transmembrane region" description="Helical" evidence="3">
    <location>
        <begin position="6"/>
        <end position="27"/>
    </location>
</feature>
<dbReference type="SUPFAM" id="SSF53448">
    <property type="entry name" value="Nucleotide-diphospho-sugar transferases"/>
    <property type="match status" value="1"/>
</dbReference>
<sequence length="379" mass="42399">MLVSILLFFALLVVAPYVVYLVWYALIQPTDCPANKSFKAESVSVVLPTYNEESIVVSKLEELANIEYPVDQFEIIVVDSSTDDTAEIAQKFANKHESLSIRVITESERRGVATAVNLGVDAAEGDVIFRTDCDSRIDNKTIQHAVAALHDSDIGGVMGQQTKVLGESQVETDYRNLQARNQALESYLDSTFIVHGPCFAFRREDFEPIHPNSLADDTELGVNLRRQGKRVVLDPEMEFTESGVSDIRGRRQRKDRRAMGLIQMLVRSRDMLGGYGWYGRVVLPFNWWFMIIAPWLMLVLIVGTIMMGFSWLGVGGVSTLIALAGFVFMGQRDALGPTQPLYAVFDSNISLVIASLRLLRGEEDGTWEVDTESRKAFEE</sequence>
<dbReference type="EC" id="2.4.-.-" evidence="5"/>
<keyword evidence="1 5" id="KW-0328">Glycosyltransferase</keyword>
<evidence type="ECO:0000313" key="5">
    <source>
        <dbReference type="EMBL" id="MFC6771245.1"/>
    </source>
</evidence>
<accession>A0ABD5T3E4</accession>
<protein>
    <submittedName>
        <fullName evidence="5">Glycosyltransferase</fullName>
        <ecNumber evidence="5">2.4.-.-</ecNumber>
    </submittedName>
</protein>
<evidence type="ECO:0000256" key="2">
    <source>
        <dbReference type="ARBA" id="ARBA00022679"/>
    </source>
</evidence>
<dbReference type="PANTHER" id="PTHR43630">
    <property type="entry name" value="POLY-BETA-1,6-N-ACETYL-D-GLUCOSAMINE SYNTHASE"/>
    <property type="match status" value="1"/>
</dbReference>
<name>A0ABD5T3E4_9EURY</name>
<evidence type="ECO:0000256" key="1">
    <source>
        <dbReference type="ARBA" id="ARBA00022676"/>
    </source>
</evidence>
<comment type="caution">
    <text evidence="5">The sequence shown here is derived from an EMBL/GenBank/DDBJ whole genome shotgun (WGS) entry which is preliminary data.</text>
</comment>
<keyword evidence="6" id="KW-1185">Reference proteome</keyword>
<feature type="domain" description="Glycosyltransferase 2-like" evidence="4">
    <location>
        <begin position="44"/>
        <end position="207"/>
    </location>
</feature>
<keyword evidence="3" id="KW-0812">Transmembrane</keyword>
<reference evidence="5 6" key="1">
    <citation type="journal article" date="2019" name="Int. J. Syst. Evol. Microbiol.">
        <title>The Global Catalogue of Microorganisms (GCM) 10K type strain sequencing project: providing services to taxonomists for standard genome sequencing and annotation.</title>
        <authorList>
            <consortium name="The Broad Institute Genomics Platform"/>
            <consortium name="The Broad Institute Genome Sequencing Center for Infectious Disease"/>
            <person name="Wu L."/>
            <person name="Ma J."/>
        </authorList>
    </citation>
    <scope>NUCLEOTIDE SEQUENCE [LARGE SCALE GENOMIC DNA]</scope>
    <source>
        <strain evidence="5 6">PJ61</strain>
    </source>
</reference>
<evidence type="ECO:0000256" key="3">
    <source>
        <dbReference type="SAM" id="Phobius"/>
    </source>
</evidence>
<dbReference type="InterPro" id="IPR001173">
    <property type="entry name" value="Glyco_trans_2-like"/>
</dbReference>
<keyword evidence="3" id="KW-0472">Membrane</keyword>
<dbReference type="GO" id="GO:0016757">
    <property type="term" value="F:glycosyltransferase activity"/>
    <property type="evidence" value="ECO:0007669"/>
    <property type="project" value="UniProtKB-KW"/>
</dbReference>
<dbReference type="AlphaFoldDB" id="A0ABD5T3E4"/>
<evidence type="ECO:0000259" key="4">
    <source>
        <dbReference type="Pfam" id="PF00535"/>
    </source>
</evidence>
<organism evidence="5 6">
    <name type="scientific">Halorubrum pallidum</name>
    <dbReference type="NCBI Taxonomy" id="1526114"/>
    <lineage>
        <taxon>Archaea</taxon>
        <taxon>Methanobacteriati</taxon>
        <taxon>Methanobacteriota</taxon>
        <taxon>Stenosarchaea group</taxon>
        <taxon>Halobacteria</taxon>
        <taxon>Halobacteriales</taxon>
        <taxon>Haloferacaceae</taxon>
        <taxon>Halorubrum</taxon>
    </lineage>
</organism>
<keyword evidence="2 5" id="KW-0808">Transferase</keyword>
<dbReference type="Proteomes" id="UP001596274">
    <property type="component" value="Unassembled WGS sequence"/>
</dbReference>
<feature type="transmembrane region" description="Helical" evidence="3">
    <location>
        <begin position="285"/>
        <end position="302"/>
    </location>
</feature>
<dbReference type="EMBL" id="JBHSWT010000314">
    <property type="protein sequence ID" value="MFC6771245.1"/>
    <property type="molecule type" value="Genomic_DNA"/>
</dbReference>
<dbReference type="Pfam" id="PF00535">
    <property type="entry name" value="Glycos_transf_2"/>
    <property type="match status" value="1"/>
</dbReference>
<evidence type="ECO:0000313" key="6">
    <source>
        <dbReference type="Proteomes" id="UP001596274"/>
    </source>
</evidence>
<dbReference type="InterPro" id="IPR029044">
    <property type="entry name" value="Nucleotide-diphossugar_trans"/>
</dbReference>
<gene>
    <name evidence="5" type="ORF">ACFQDD_06900</name>
</gene>
<dbReference type="Gene3D" id="3.90.550.10">
    <property type="entry name" value="Spore Coat Polysaccharide Biosynthesis Protein SpsA, Chain A"/>
    <property type="match status" value="1"/>
</dbReference>
<keyword evidence="3" id="KW-1133">Transmembrane helix</keyword>
<proteinExistence type="predicted"/>